<reference evidence="11 12" key="1">
    <citation type="journal article" date="2022" name="Front. Cell. Infect. Microbiol.">
        <title>The Genomes of Two Strains of Taenia crassiceps the Animal Model for the Study of Human Cysticercosis.</title>
        <authorList>
            <person name="Bobes R.J."/>
            <person name="Estrada K."/>
            <person name="Rios-Valencia D.G."/>
            <person name="Calderon-Gallegos A."/>
            <person name="de la Torre P."/>
            <person name="Carrero J.C."/>
            <person name="Sanchez-Flores A."/>
            <person name="Laclette J.P."/>
        </authorList>
    </citation>
    <scope>NUCLEOTIDE SEQUENCE [LARGE SCALE GENOMIC DNA]</scope>
    <source>
        <strain evidence="11">WFUcys</strain>
    </source>
</reference>
<comment type="catalytic activity">
    <reaction evidence="1">
        <text>Endonucleolytic cleavage to 5'-phosphomonoester.</text>
        <dbReference type="EC" id="3.1.26.4"/>
    </reaction>
</comment>
<dbReference type="SUPFAM" id="SSF53098">
    <property type="entry name" value="Ribonuclease H-like"/>
    <property type="match status" value="1"/>
</dbReference>
<keyword evidence="4" id="KW-0540">Nuclease</keyword>
<keyword evidence="9" id="KW-0732">Signal</keyword>
<dbReference type="EC" id="3.1.26.4" evidence="3"/>
<feature type="chain" id="PRO_5045360019" description="ribonuclease H" evidence="9">
    <location>
        <begin position="19"/>
        <end position="245"/>
    </location>
</feature>
<feature type="domain" description="RNase H type-1" evidence="10">
    <location>
        <begin position="77"/>
        <end position="220"/>
    </location>
</feature>
<evidence type="ECO:0000256" key="8">
    <source>
        <dbReference type="SAM" id="MobiDB-lite"/>
    </source>
</evidence>
<protein>
    <recommendedName>
        <fullName evidence="3">ribonuclease H</fullName>
        <ecNumber evidence="3">3.1.26.4</ecNumber>
    </recommendedName>
</protein>
<evidence type="ECO:0000256" key="4">
    <source>
        <dbReference type="ARBA" id="ARBA00022722"/>
    </source>
</evidence>
<dbReference type="InterPro" id="IPR009027">
    <property type="entry name" value="Ribosomal_bL9/RNase_H1_N"/>
</dbReference>
<sequence length="245" mass="27200">MRWLFSVLSLALRMPYYAVKVGKAPGIFETWAECERQVHGFAGAVFKKFALLCEAEEFLRNEVVGNSSKKRKEKRGINERLDLPTKASKRSKIVNASAVDSLVPIAFMHDLLEADKVLQSSLECIGTIKGTADQQQSRNRGVYQSSPKGQLSWDSGCEDSHRQNGWKLADGKPVLLKDDIQRLVKELSTPGLQVSWCHTPGHQGEWGNEQADKLAEKGANLPYTYNDNGGEDPSDTDADFTEADV</sequence>
<evidence type="ECO:0000313" key="11">
    <source>
        <dbReference type="EMBL" id="KAL5110554.1"/>
    </source>
</evidence>
<dbReference type="SUPFAM" id="SSF55658">
    <property type="entry name" value="L9 N-domain-like"/>
    <property type="match status" value="1"/>
</dbReference>
<feature type="region of interest" description="Disordered" evidence="8">
    <location>
        <begin position="220"/>
        <end position="245"/>
    </location>
</feature>
<evidence type="ECO:0000259" key="10">
    <source>
        <dbReference type="PROSITE" id="PS50879"/>
    </source>
</evidence>
<dbReference type="InterPro" id="IPR011320">
    <property type="entry name" value="RNase_H1_N"/>
</dbReference>
<dbReference type="InterPro" id="IPR012337">
    <property type="entry name" value="RNaseH-like_sf"/>
</dbReference>
<feature type="compositionally biased region" description="Acidic residues" evidence="8">
    <location>
        <begin position="229"/>
        <end position="245"/>
    </location>
</feature>
<evidence type="ECO:0000256" key="1">
    <source>
        <dbReference type="ARBA" id="ARBA00000077"/>
    </source>
</evidence>
<name>A0ABR4QLF4_9CEST</name>
<comment type="similarity">
    <text evidence="2">Belongs to the RNase H family.</text>
</comment>
<dbReference type="Gene3D" id="3.40.970.10">
    <property type="entry name" value="Ribonuclease H1, N-terminal domain"/>
    <property type="match status" value="1"/>
</dbReference>
<dbReference type="PANTHER" id="PTHR10642">
    <property type="entry name" value="RIBONUCLEASE H1"/>
    <property type="match status" value="1"/>
</dbReference>
<dbReference type="InterPro" id="IPR037056">
    <property type="entry name" value="RNase_H1_N_sf"/>
</dbReference>
<proteinExistence type="inferred from homology"/>
<evidence type="ECO:0000256" key="5">
    <source>
        <dbReference type="ARBA" id="ARBA00022723"/>
    </source>
</evidence>
<keyword evidence="6" id="KW-0255">Endonuclease</keyword>
<evidence type="ECO:0000313" key="12">
    <source>
        <dbReference type="Proteomes" id="UP001651158"/>
    </source>
</evidence>
<dbReference type="InterPro" id="IPR036397">
    <property type="entry name" value="RNaseH_sf"/>
</dbReference>
<dbReference type="InterPro" id="IPR002156">
    <property type="entry name" value="RNaseH_domain"/>
</dbReference>
<feature type="compositionally biased region" description="Polar residues" evidence="8">
    <location>
        <begin position="135"/>
        <end position="153"/>
    </location>
</feature>
<dbReference type="Pfam" id="PF00075">
    <property type="entry name" value="RNase_H"/>
    <property type="match status" value="1"/>
</dbReference>
<evidence type="ECO:0000256" key="2">
    <source>
        <dbReference type="ARBA" id="ARBA00005300"/>
    </source>
</evidence>
<feature type="region of interest" description="Disordered" evidence="8">
    <location>
        <begin position="135"/>
        <end position="158"/>
    </location>
</feature>
<feature type="signal peptide" evidence="9">
    <location>
        <begin position="1"/>
        <end position="18"/>
    </location>
</feature>
<keyword evidence="5" id="KW-0479">Metal-binding</keyword>
<dbReference type="InterPro" id="IPR050092">
    <property type="entry name" value="RNase_H"/>
</dbReference>
<gene>
    <name evidence="11" type="ORF">TcWFU_006610</name>
</gene>
<dbReference type="Gene3D" id="3.30.420.10">
    <property type="entry name" value="Ribonuclease H-like superfamily/Ribonuclease H"/>
    <property type="match status" value="1"/>
</dbReference>
<keyword evidence="7" id="KW-0378">Hydrolase</keyword>
<dbReference type="EMBL" id="JAKROA010000002">
    <property type="protein sequence ID" value="KAL5110554.1"/>
    <property type="molecule type" value="Genomic_DNA"/>
</dbReference>
<organism evidence="11 12">
    <name type="scientific">Taenia crassiceps</name>
    <dbReference type="NCBI Taxonomy" id="6207"/>
    <lineage>
        <taxon>Eukaryota</taxon>
        <taxon>Metazoa</taxon>
        <taxon>Spiralia</taxon>
        <taxon>Lophotrochozoa</taxon>
        <taxon>Platyhelminthes</taxon>
        <taxon>Cestoda</taxon>
        <taxon>Eucestoda</taxon>
        <taxon>Cyclophyllidea</taxon>
        <taxon>Taeniidae</taxon>
        <taxon>Taenia</taxon>
    </lineage>
</organism>
<keyword evidence="12" id="KW-1185">Reference proteome</keyword>
<evidence type="ECO:0000256" key="7">
    <source>
        <dbReference type="ARBA" id="ARBA00022801"/>
    </source>
</evidence>
<evidence type="ECO:0000256" key="6">
    <source>
        <dbReference type="ARBA" id="ARBA00022759"/>
    </source>
</evidence>
<dbReference type="PANTHER" id="PTHR10642:SF26">
    <property type="entry name" value="RIBONUCLEASE H1"/>
    <property type="match status" value="1"/>
</dbReference>
<accession>A0ABR4QLF4</accession>
<dbReference type="Pfam" id="PF01693">
    <property type="entry name" value="Cauli_VI"/>
    <property type="match status" value="1"/>
</dbReference>
<comment type="caution">
    <text evidence="11">The sequence shown here is derived from an EMBL/GenBank/DDBJ whole genome shotgun (WGS) entry which is preliminary data.</text>
</comment>
<evidence type="ECO:0000256" key="9">
    <source>
        <dbReference type="SAM" id="SignalP"/>
    </source>
</evidence>
<evidence type="ECO:0000256" key="3">
    <source>
        <dbReference type="ARBA" id="ARBA00012180"/>
    </source>
</evidence>
<dbReference type="Proteomes" id="UP001651158">
    <property type="component" value="Unassembled WGS sequence"/>
</dbReference>
<dbReference type="PROSITE" id="PS50879">
    <property type="entry name" value="RNASE_H_1"/>
    <property type="match status" value="1"/>
</dbReference>